<dbReference type="EMBL" id="RRYP01000468">
    <property type="protein sequence ID" value="TNV87379.1"/>
    <property type="molecule type" value="Genomic_DNA"/>
</dbReference>
<evidence type="ECO:0000313" key="2">
    <source>
        <dbReference type="Proteomes" id="UP000785679"/>
    </source>
</evidence>
<evidence type="ECO:0008006" key="3">
    <source>
        <dbReference type="Google" id="ProtNLM"/>
    </source>
</evidence>
<dbReference type="Proteomes" id="UP000785679">
    <property type="component" value="Unassembled WGS sequence"/>
</dbReference>
<keyword evidence="2" id="KW-1185">Reference proteome</keyword>
<dbReference type="OrthoDB" id="311563at2759"/>
<gene>
    <name evidence="1" type="ORF">FGO68_gene17557</name>
</gene>
<organism evidence="1 2">
    <name type="scientific">Halteria grandinella</name>
    <dbReference type="NCBI Taxonomy" id="5974"/>
    <lineage>
        <taxon>Eukaryota</taxon>
        <taxon>Sar</taxon>
        <taxon>Alveolata</taxon>
        <taxon>Ciliophora</taxon>
        <taxon>Intramacronucleata</taxon>
        <taxon>Spirotrichea</taxon>
        <taxon>Stichotrichia</taxon>
        <taxon>Sporadotrichida</taxon>
        <taxon>Halteriidae</taxon>
        <taxon>Halteria</taxon>
    </lineage>
</organism>
<name>A0A8J8T9L2_HALGN</name>
<reference evidence="1" key="1">
    <citation type="submission" date="2019-06" db="EMBL/GenBank/DDBJ databases">
        <authorList>
            <person name="Zheng W."/>
        </authorList>
    </citation>
    <scope>NUCLEOTIDE SEQUENCE</scope>
    <source>
        <strain evidence="1">QDHG01</strain>
    </source>
</reference>
<accession>A0A8J8T9L2</accession>
<comment type="caution">
    <text evidence="1">The sequence shown here is derived from an EMBL/GenBank/DDBJ whole genome shotgun (WGS) entry which is preliminary data.</text>
</comment>
<protein>
    <recommendedName>
        <fullName evidence="3">Sfi1 spindle body domain-containing protein</fullName>
    </recommendedName>
</protein>
<proteinExistence type="predicted"/>
<sequence length="645" mass="76299">MSAIVERVDKNHSMFRMRYILIQWRDFVAERKCHVRSLITAVEKTLWQNAFTSIRLFAKNETRNNLIEKRIAKLFSFYSNFQTQAAFSNWKTQLLQKVMRQVQNTNGEIMRIEKEQTKLLKHVYSRQEEQLVQHKKWTFRHDCFTAWKNEISISKALRIKTEYQREWNQERQKKLAVQKWLSRMRKTKKYAQNIEKAQVSYSRKLVGGVLRAWKQYNNGQRQFCVSLTNLANKVDLVYLKRAFQMIREQQDSQNNRVLFNKFKSCQFLSNTVQTTYSIRLKQSFSQVRSSLQEGRRQKLAARAISKYWLTRKLKETIQSWKEGAQLKSTQLFNNQEGVVAVETFELRKELLALKTLCLQEGISRDKIERILLSVQERNLGLCMRTISRLLCNGNPEIKVMPHCFDRWRQWVKLRKTYAYWLRYTSNFSNHRKLTMAKAFTQWKSQAPILKGQLKTIRKTDLDYISVLNDEKMGDLAQRFETSGVAVDQLTIERDFLLQKYLGAQKLAFSSVKAQNDRAKSKTLSKWLSQNQRAEKSQLEDALRQNLMKISQLKDRVLLMEARNQHVADQNEDLRQGALDGIEMAKNVDELTREREILTIDIADKAVTIRRLLEDNSILSDQLVRAQDAAHQLIHLTQRRLQPRNL</sequence>
<dbReference type="AlphaFoldDB" id="A0A8J8T9L2"/>
<evidence type="ECO:0000313" key="1">
    <source>
        <dbReference type="EMBL" id="TNV87379.1"/>
    </source>
</evidence>